<feature type="transmembrane region" description="Helical" evidence="5">
    <location>
        <begin position="73"/>
        <end position="93"/>
    </location>
</feature>
<evidence type="ECO:0000256" key="5">
    <source>
        <dbReference type="SAM" id="Phobius"/>
    </source>
</evidence>
<keyword evidence="3 5" id="KW-1133">Transmembrane helix</keyword>
<dbReference type="GO" id="GO:0016020">
    <property type="term" value="C:membrane"/>
    <property type="evidence" value="ECO:0007669"/>
    <property type="project" value="UniProtKB-SubCell"/>
</dbReference>
<evidence type="ECO:0000313" key="6">
    <source>
        <dbReference type="EMBL" id="AHW63577.1"/>
    </source>
</evidence>
<feature type="transmembrane region" description="Helical" evidence="5">
    <location>
        <begin position="49"/>
        <end position="66"/>
    </location>
</feature>
<dbReference type="HOGENOM" id="CLU_126433_1_0_11"/>
<dbReference type="EMBL" id="CP006842">
    <property type="protein sequence ID" value="AHW63577.1"/>
    <property type="molecule type" value="Genomic_DNA"/>
</dbReference>
<name>X5DSD6_9CORY</name>
<gene>
    <name evidence="6" type="ORF">CGLY_05645</name>
</gene>
<keyword evidence="7" id="KW-1185">Reference proteome</keyword>
<dbReference type="RefSeq" id="WP_038547225.1">
    <property type="nucleotide sequence ID" value="NZ_CP006842.1"/>
</dbReference>
<feature type="transmembrane region" description="Helical" evidence="5">
    <location>
        <begin position="99"/>
        <end position="118"/>
    </location>
</feature>
<dbReference type="STRING" id="1404245.CGLY_05645"/>
<dbReference type="KEGG" id="cgy:CGLY_05645"/>
<protein>
    <submittedName>
        <fullName evidence="6">Putative membrane protein</fullName>
    </submittedName>
</protein>
<dbReference type="Proteomes" id="UP000023703">
    <property type="component" value="Chromosome"/>
</dbReference>
<keyword evidence="4 5" id="KW-0472">Membrane</keyword>
<evidence type="ECO:0000256" key="3">
    <source>
        <dbReference type="ARBA" id="ARBA00022989"/>
    </source>
</evidence>
<dbReference type="InterPro" id="IPR032808">
    <property type="entry name" value="DoxX"/>
</dbReference>
<organism evidence="6 7">
    <name type="scientific">Corynebacterium glyciniphilum AJ 3170</name>
    <dbReference type="NCBI Taxonomy" id="1404245"/>
    <lineage>
        <taxon>Bacteria</taxon>
        <taxon>Bacillati</taxon>
        <taxon>Actinomycetota</taxon>
        <taxon>Actinomycetes</taxon>
        <taxon>Mycobacteriales</taxon>
        <taxon>Corynebacteriaceae</taxon>
        <taxon>Corynebacterium</taxon>
    </lineage>
</organism>
<dbReference type="AlphaFoldDB" id="X5DSD6"/>
<sequence length="120" mass="12215">MTVPTLLTGAVVGATAAANLSIAVADVLRARFVLDNSAQVNVPARWLPALAIAKGVGGAGLALWFLDVPVVPIAAAAGLVCFFLGANLAHLRARVFHNIAFPGVYLALSLSSLTLLALDA</sequence>
<evidence type="ECO:0000256" key="2">
    <source>
        <dbReference type="ARBA" id="ARBA00022692"/>
    </source>
</evidence>
<reference evidence="6 7" key="1">
    <citation type="journal article" date="2015" name="Int. J. Syst. Evol. Microbiol.">
        <title>Revisiting Corynebacterium glyciniphilum (ex Kubota et al., 1972) sp. nov., nom. rev., isolated from putrefied banana.</title>
        <authorList>
            <person name="Al-Dilaimi A."/>
            <person name="Bednarz H."/>
            <person name="Lomker A."/>
            <person name="Niehaus K."/>
            <person name="Kalinowski J."/>
            <person name="Ruckert C."/>
        </authorList>
    </citation>
    <scope>NUCLEOTIDE SEQUENCE [LARGE SCALE GENOMIC DNA]</scope>
    <source>
        <strain evidence="6">AJ 3170</strain>
    </source>
</reference>
<dbReference type="Pfam" id="PF13564">
    <property type="entry name" value="DoxX_2"/>
    <property type="match status" value="1"/>
</dbReference>
<keyword evidence="2 5" id="KW-0812">Transmembrane</keyword>
<evidence type="ECO:0000256" key="4">
    <source>
        <dbReference type="ARBA" id="ARBA00023136"/>
    </source>
</evidence>
<accession>X5DSD6</accession>
<proteinExistence type="predicted"/>
<evidence type="ECO:0000256" key="1">
    <source>
        <dbReference type="ARBA" id="ARBA00004141"/>
    </source>
</evidence>
<dbReference type="OrthoDB" id="4337053at2"/>
<comment type="subcellular location">
    <subcellularLocation>
        <location evidence="1">Membrane</location>
        <topology evidence="1">Multi-pass membrane protein</topology>
    </subcellularLocation>
</comment>
<evidence type="ECO:0000313" key="7">
    <source>
        <dbReference type="Proteomes" id="UP000023703"/>
    </source>
</evidence>